<dbReference type="PANTHER" id="PTHR47240:SF2">
    <property type="entry name" value="CHROMO DOMAIN-CONTAINING PROTEIN LHP1"/>
    <property type="match status" value="1"/>
</dbReference>
<dbReference type="SMART" id="SM00298">
    <property type="entry name" value="CHROMO"/>
    <property type="match status" value="1"/>
</dbReference>
<dbReference type="AlphaFoldDB" id="A0AB34IN80"/>
<dbReference type="InterPro" id="IPR016197">
    <property type="entry name" value="Chromo-like_dom_sf"/>
</dbReference>
<dbReference type="PROSITE" id="PS50013">
    <property type="entry name" value="CHROMO_2"/>
    <property type="match status" value="1"/>
</dbReference>
<dbReference type="InterPro" id="IPR044251">
    <property type="entry name" value="LHP1-like"/>
</dbReference>
<proteinExistence type="predicted"/>
<dbReference type="PANTHER" id="PTHR47240">
    <property type="entry name" value="CHROMO DOMAIN-CONTAINING PROTEIN LHP1"/>
    <property type="match status" value="1"/>
</dbReference>
<dbReference type="SUPFAM" id="SSF54160">
    <property type="entry name" value="Chromo domain-like"/>
    <property type="match status" value="1"/>
</dbReference>
<evidence type="ECO:0000256" key="2">
    <source>
        <dbReference type="SAM" id="MobiDB-lite"/>
    </source>
</evidence>
<keyword evidence="5" id="KW-1185">Reference proteome</keyword>
<reference evidence="4 5" key="1">
    <citation type="journal article" date="2024" name="Science">
        <title>Giant polyketide synthase enzymes in the biosynthesis of giant marine polyether toxins.</title>
        <authorList>
            <person name="Fallon T.R."/>
            <person name="Shende V.V."/>
            <person name="Wierzbicki I.H."/>
            <person name="Pendleton A.L."/>
            <person name="Watervoot N.F."/>
            <person name="Auber R.P."/>
            <person name="Gonzalez D.J."/>
            <person name="Wisecaver J.H."/>
            <person name="Moore B.S."/>
        </authorList>
    </citation>
    <scope>NUCLEOTIDE SEQUENCE [LARGE SCALE GENOMIC DNA]</scope>
    <source>
        <strain evidence="4 5">12B1</strain>
    </source>
</reference>
<feature type="domain" description="Chromo" evidence="3">
    <location>
        <begin position="39"/>
        <end position="98"/>
    </location>
</feature>
<organism evidence="4 5">
    <name type="scientific">Prymnesium parvum</name>
    <name type="common">Toxic golden alga</name>
    <dbReference type="NCBI Taxonomy" id="97485"/>
    <lineage>
        <taxon>Eukaryota</taxon>
        <taxon>Haptista</taxon>
        <taxon>Haptophyta</taxon>
        <taxon>Prymnesiophyceae</taxon>
        <taxon>Prymnesiales</taxon>
        <taxon>Prymnesiaceae</taxon>
        <taxon>Prymnesium</taxon>
    </lineage>
</organism>
<dbReference type="InterPro" id="IPR023780">
    <property type="entry name" value="Chromo_domain"/>
</dbReference>
<dbReference type="Proteomes" id="UP001515480">
    <property type="component" value="Unassembled WGS sequence"/>
</dbReference>
<evidence type="ECO:0000259" key="3">
    <source>
        <dbReference type="PROSITE" id="PS50013"/>
    </source>
</evidence>
<dbReference type="Gene3D" id="2.40.50.40">
    <property type="match status" value="1"/>
</dbReference>
<feature type="region of interest" description="Disordered" evidence="2">
    <location>
        <begin position="234"/>
        <end position="278"/>
    </location>
</feature>
<feature type="compositionally biased region" description="Low complexity" evidence="2">
    <location>
        <begin position="136"/>
        <end position="155"/>
    </location>
</feature>
<feature type="region of interest" description="Disordered" evidence="2">
    <location>
        <begin position="1"/>
        <end position="36"/>
    </location>
</feature>
<dbReference type="InterPro" id="IPR000953">
    <property type="entry name" value="Chromo/chromo_shadow_dom"/>
</dbReference>
<evidence type="ECO:0000256" key="1">
    <source>
        <dbReference type="SAM" id="Coils"/>
    </source>
</evidence>
<dbReference type="GO" id="GO:0031507">
    <property type="term" value="P:heterochromatin formation"/>
    <property type="evidence" value="ECO:0007669"/>
    <property type="project" value="InterPro"/>
</dbReference>
<feature type="compositionally biased region" description="Polar residues" evidence="2">
    <location>
        <begin position="236"/>
        <end position="247"/>
    </location>
</feature>
<accession>A0AB34IN80</accession>
<feature type="coiled-coil region" evidence="1">
    <location>
        <begin position="92"/>
        <end position="125"/>
    </location>
</feature>
<protein>
    <recommendedName>
        <fullName evidence="3">Chromo domain-containing protein</fullName>
    </recommendedName>
</protein>
<name>A0AB34IN80_PRYPA</name>
<feature type="compositionally biased region" description="Pro residues" evidence="2">
    <location>
        <begin position="254"/>
        <end position="263"/>
    </location>
</feature>
<dbReference type="CDD" id="cd00024">
    <property type="entry name" value="CD_CSD"/>
    <property type="match status" value="1"/>
</dbReference>
<dbReference type="Pfam" id="PF00385">
    <property type="entry name" value="Chromo"/>
    <property type="match status" value="1"/>
</dbReference>
<gene>
    <name evidence="4" type="ORF">AB1Y20_011053</name>
</gene>
<feature type="region of interest" description="Disordered" evidence="2">
    <location>
        <begin position="126"/>
        <end position="161"/>
    </location>
</feature>
<evidence type="ECO:0000313" key="4">
    <source>
        <dbReference type="EMBL" id="KAL1502983.1"/>
    </source>
</evidence>
<dbReference type="EMBL" id="JBGBPQ010000022">
    <property type="protein sequence ID" value="KAL1502983.1"/>
    <property type="molecule type" value="Genomic_DNA"/>
</dbReference>
<sequence length="278" mass="30080">MAPKRKQAVEAPRLTAPQGRTYKRTPTSSFDPAAGSDIYEPEAVLAQRVSKGVTQWLVKWVGYSEKDNTWEPIEHLAGCEDMISEFKEKEKVRNAELTAAEERRKKEKQQEAARVAEEAAAAAATARVAHARGEDAGAAPAAAAAPGATNKLPSGPGKGSKRSSLWWTCFSEEGAEKGYAHCVLMKDGKLCNEAISCAHGPTALRNHVMYVHPDDFIRIEGQKKAAVDAEFCGSSEKASFKQQQQTLPVVPAKPGSPPPPHRSPSPNSDSWTPWTPPL</sequence>
<evidence type="ECO:0000313" key="5">
    <source>
        <dbReference type="Proteomes" id="UP001515480"/>
    </source>
</evidence>
<keyword evidence="1" id="KW-0175">Coiled coil</keyword>
<comment type="caution">
    <text evidence="4">The sequence shown here is derived from an EMBL/GenBank/DDBJ whole genome shotgun (WGS) entry which is preliminary data.</text>
</comment>